<comment type="similarity">
    <text evidence="1">Belongs to the LOR family.</text>
</comment>
<dbReference type="EMBL" id="BAABGA010000075">
    <property type="protein sequence ID" value="GAA4465523.1"/>
    <property type="molecule type" value="Genomic_DNA"/>
</dbReference>
<dbReference type="Gene3D" id="2.40.160.200">
    <property type="entry name" value="LURP1-related"/>
    <property type="match status" value="1"/>
</dbReference>
<evidence type="ECO:0000313" key="3">
    <source>
        <dbReference type="Proteomes" id="UP001500840"/>
    </source>
</evidence>
<dbReference type="RefSeq" id="WP_339939184.1">
    <property type="nucleotide sequence ID" value="NZ_BAABGA010000075.1"/>
</dbReference>
<keyword evidence="3" id="KW-1185">Reference proteome</keyword>
<evidence type="ECO:0000313" key="2">
    <source>
        <dbReference type="EMBL" id="GAA4465523.1"/>
    </source>
</evidence>
<dbReference type="Pfam" id="PF04525">
    <property type="entry name" value="LOR"/>
    <property type="match status" value="1"/>
</dbReference>
<sequence>MIFRIKEKFWAWGDDFSITDASGDSRYYVDGKAFSWGDKLSFQDTSGNELAFISQKLLAWKPTYQILIDGRVFAEVKKEWTWFKKQFTLDVPGPNDYTINGSFWSHEFTFERSGRTVATVSKKLWSWTDSYGVEIVDGEDEVAVLCACIVIDQVLHDESNRND</sequence>
<comment type="caution">
    <text evidence="2">The sequence shown here is derived from an EMBL/GenBank/DDBJ whole genome shotgun (WGS) entry which is preliminary data.</text>
</comment>
<organism evidence="2 3">
    <name type="scientific">Novipirellula rosea</name>
    <dbReference type="NCBI Taxonomy" id="1031540"/>
    <lineage>
        <taxon>Bacteria</taxon>
        <taxon>Pseudomonadati</taxon>
        <taxon>Planctomycetota</taxon>
        <taxon>Planctomycetia</taxon>
        <taxon>Pirellulales</taxon>
        <taxon>Pirellulaceae</taxon>
        <taxon>Novipirellula</taxon>
    </lineage>
</organism>
<dbReference type="Proteomes" id="UP001500840">
    <property type="component" value="Unassembled WGS sequence"/>
</dbReference>
<dbReference type="InterPro" id="IPR007612">
    <property type="entry name" value="LOR"/>
</dbReference>
<dbReference type="InterPro" id="IPR038595">
    <property type="entry name" value="LOR_sf"/>
</dbReference>
<proteinExistence type="inferred from homology"/>
<evidence type="ECO:0000256" key="1">
    <source>
        <dbReference type="ARBA" id="ARBA00005437"/>
    </source>
</evidence>
<dbReference type="SUPFAM" id="SSF54518">
    <property type="entry name" value="Tubby C-terminal domain-like"/>
    <property type="match status" value="1"/>
</dbReference>
<gene>
    <name evidence="2" type="ORF">GCM10023156_53390</name>
</gene>
<reference evidence="3" key="1">
    <citation type="journal article" date="2019" name="Int. J. Syst. Evol. Microbiol.">
        <title>The Global Catalogue of Microorganisms (GCM) 10K type strain sequencing project: providing services to taxonomists for standard genome sequencing and annotation.</title>
        <authorList>
            <consortium name="The Broad Institute Genomics Platform"/>
            <consortium name="The Broad Institute Genome Sequencing Center for Infectious Disease"/>
            <person name="Wu L."/>
            <person name="Ma J."/>
        </authorList>
    </citation>
    <scope>NUCLEOTIDE SEQUENCE [LARGE SCALE GENOMIC DNA]</scope>
    <source>
        <strain evidence="3">JCM 17759</strain>
    </source>
</reference>
<dbReference type="InterPro" id="IPR025659">
    <property type="entry name" value="Tubby-like_C"/>
</dbReference>
<name>A0ABP8NE32_9BACT</name>
<accession>A0ABP8NE32</accession>
<protein>
    <submittedName>
        <fullName evidence="2">LURP-one-related/scramblase family protein</fullName>
    </submittedName>
</protein>